<reference evidence="3 4" key="1">
    <citation type="submission" date="2018-09" db="EMBL/GenBank/DDBJ databases">
        <authorList>
            <person name="Grouzdev D.S."/>
            <person name="Krutkina M.S."/>
        </authorList>
    </citation>
    <scope>NUCLEOTIDE SEQUENCE [LARGE SCALE GENOMIC DNA]</scope>
    <source>
        <strain evidence="3 4">RmlP001</strain>
    </source>
</reference>
<name>A0A4Q2R729_9HYPH</name>
<evidence type="ECO:0000256" key="1">
    <source>
        <dbReference type="SAM" id="MobiDB-lite"/>
    </source>
</evidence>
<feature type="region of interest" description="Disordered" evidence="1">
    <location>
        <begin position="78"/>
        <end position="126"/>
    </location>
</feature>
<dbReference type="InterPro" id="IPR054189">
    <property type="entry name" value="DUF6894"/>
</dbReference>
<dbReference type="Proteomes" id="UP000289411">
    <property type="component" value="Unassembled WGS sequence"/>
</dbReference>
<dbReference type="AlphaFoldDB" id="A0A4Q2R729"/>
<feature type="compositionally biased region" description="Basic residues" evidence="1">
    <location>
        <begin position="114"/>
        <end position="126"/>
    </location>
</feature>
<proteinExistence type="predicted"/>
<gene>
    <name evidence="3" type="ORF">D3272_25915</name>
</gene>
<dbReference type="EMBL" id="QYBC01000038">
    <property type="protein sequence ID" value="RYB01489.1"/>
    <property type="molecule type" value="Genomic_DNA"/>
</dbReference>
<protein>
    <recommendedName>
        <fullName evidence="2">DUF6894 domain-containing protein</fullName>
    </recommendedName>
</protein>
<accession>A0A4Q2R729</accession>
<evidence type="ECO:0000313" key="4">
    <source>
        <dbReference type="Proteomes" id="UP000289411"/>
    </source>
</evidence>
<keyword evidence="4" id="KW-1185">Reference proteome</keyword>
<evidence type="ECO:0000313" key="3">
    <source>
        <dbReference type="EMBL" id="RYB01489.1"/>
    </source>
</evidence>
<feature type="domain" description="DUF6894" evidence="2">
    <location>
        <begin position="4"/>
        <end position="69"/>
    </location>
</feature>
<evidence type="ECO:0000259" key="2">
    <source>
        <dbReference type="Pfam" id="PF21834"/>
    </source>
</evidence>
<reference evidence="3 4" key="2">
    <citation type="submission" date="2019-02" db="EMBL/GenBank/DDBJ databases">
        <title>'Lichenibacterium ramalinii' gen. nov. sp. nov., 'Lichenibacterium minor' gen. nov. sp. nov.</title>
        <authorList>
            <person name="Pankratov T."/>
        </authorList>
    </citation>
    <scope>NUCLEOTIDE SEQUENCE [LARGE SCALE GENOMIC DNA]</scope>
    <source>
        <strain evidence="3 4">RmlP001</strain>
    </source>
</reference>
<comment type="caution">
    <text evidence="3">The sequence shown here is derived from an EMBL/GenBank/DDBJ whole genome shotgun (WGS) entry which is preliminary data.</text>
</comment>
<dbReference type="OrthoDB" id="8094360at2"/>
<dbReference type="Pfam" id="PF21834">
    <property type="entry name" value="DUF6894"/>
    <property type="match status" value="1"/>
</dbReference>
<sequence>MPTYFFDVYDGEVTLRDEFGIDLETGDEAAAQAAALLPDIARDTLPGTTSRDFIVSVRDEAGLLVHRAALLFRARWMPDTGAPEGEPRGAPATTQRHAARSGGHRAGGAEHGFGRRPRRRRVSAAL</sequence>
<organism evidence="3 4">
    <name type="scientific">Lichenibacterium ramalinae</name>
    <dbReference type="NCBI Taxonomy" id="2316527"/>
    <lineage>
        <taxon>Bacteria</taxon>
        <taxon>Pseudomonadati</taxon>
        <taxon>Pseudomonadota</taxon>
        <taxon>Alphaproteobacteria</taxon>
        <taxon>Hyphomicrobiales</taxon>
        <taxon>Lichenihabitantaceae</taxon>
        <taxon>Lichenibacterium</taxon>
    </lineage>
</organism>
<dbReference type="RefSeq" id="WP_129222142.1">
    <property type="nucleotide sequence ID" value="NZ_QYBC01000038.1"/>
</dbReference>